<dbReference type="InterPro" id="IPR007110">
    <property type="entry name" value="Ig-like_dom"/>
</dbReference>
<keyword evidence="2" id="KW-0393">Immunoglobulin domain</keyword>
<evidence type="ECO:0000313" key="6">
    <source>
        <dbReference type="Proteomes" id="UP000792457"/>
    </source>
</evidence>
<evidence type="ECO:0000313" key="5">
    <source>
        <dbReference type="EMBL" id="KAG8223461.1"/>
    </source>
</evidence>
<gene>
    <name evidence="5" type="ORF">J437_LFUL001955</name>
</gene>
<evidence type="ECO:0000256" key="2">
    <source>
        <dbReference type="ARBA" id="ARBA00023319"/>
    </source>
</evidence>
<dbReference type="PANTHER" id="PTHR47633:SF8">
    <property type="entry name" value="SPEG NEIGHBOR PROTEIN"/>
    <property type="match status" value="1"/>
</dbReference>
<sequence>MASIRRRSSNFSTPIVPHSRWSDLRVGFSPFPLITNSFESPHFGPIKQRLIFGTGPIDVIWSKEGRELPDCPDFRYSDLGEGRFVLRLADVFYPQDAGSFSCTAINAFGTAVSSAFLAVLPECGNVEECSATGGNVSNSTEEEKRSSSEEERTPPRDKASHPSQSPSPKSALASSRRIDEYKASQRESSEKTVRPKALKVTIAPGQGGEPEDEEVIKKVESPARLTNGPSDTVALLGEKTRLCAYFTGNPPPTVRWLKGGRELGIGNDDRVRVETTTGLSCLYLSAITADDSGKYVVSVENSLGSDCHFASLAVQ</sequence>
<reference evidence="5" key="1">
    <citation type="submission" date="2013-04" db="EMBL/GenBank/DDBJ databases">
        <authorList>
            <person name="Qu J."/>
            <person name="Murali S.C."/>
            <person name="Bandaranaike D."/>
            <person name="Bellair M."/>
            <person name="Blankenburg K."/>
            <person name="Chao H."/>
            <person name="Dinh H."/>
            <person name="Doddapaneni H."/>
            <person name="Downs B."/>
            <person name="Dugan-Rocha S."/>
            <person name="Elkadiri S."/>
            <person name="Gnanaolivu R.D."/>
            <person name="Hernandez B."/>
            <person name="Javaid M."/>
            <person name="Jayaseelan J.C."/>
            <person name="Lee S."/>
            <person name="Li M."/>
            <person name="Ming W."/>
            <person name="Munidasa M."/>
            <person name="Muniz J."/>
            <person name="Nguyen L."/>
            <person name="Ongeri F."/>
            <person name="Osuji N."/>
            <person name="Pu L.-L."/>
            <person name="Puazo M."/>
            <person name="Qu C."/>
            <person name="Quiroz J."/>
            <person name="Raj R."/>
            <person name="Weissenberger G."/>
            <person name="Xin Y."/>
            <person name="Zou X."/>
            <person name="Han Y."/>
            <person name="Richards S."/>
            <person name="Worley K."/>
            <person name="Muzny D."/>
            <person name="Gibbs R."/>
        </authorList>
    </citation>
    <scope>NUCLEOTIDE SEQUENCE</scope>
    <source>
        <strain evidence="5">Sampled in the wild</strain>
    </source>
</reference>
<feature type="non-terminal residue" evidence="5">
    <location>
        <position position="315"/>
    </location>
</feature>
<dbReference type="AlphaFoldDB" id="A0A8K0NVH9"/>
<dbReference type="Proteomes" id="UP000792457">
    <property type="component" value="Unassembled WGS sequence"/>
</dbReference>
<name>A0A8K0NVH9_LADFU</name>
<dbReference type="InterPro" id="IPR013783">
    <property type="entry name" value="Ig-like_fold"/>
</dbReference>
<dbReference type="InterPro" id="IPR036179">
    <property type="entry name" value="Ig-like_dom_sf"/>
</dbReference>
<dbReference type="FunFam" id="2.60.40.10:FF:000031">
    <property type="entry name" value="Myosin-binding protein C, slow type"/>
    <property type="match status" value="1"/>
</dbReference>
<feature type="compositionally biased region" description="Basic and acidic residues" evidence="3">
    <location>
        <begin position="141"/>
        <end position="160"/>
    </location>
</feature>
<dbReference type="Gene3D" id="2.60.40.10">
    <property type="entry name" value="Immunoglobulins"/>
    <property type="match status" value="2"/>
</dbReference>
<dbReference type="SUPFAM" id="SSF48726">
    <property type="entry name" value="Immunoglobulin"/>
    <property type="match status" value="2"/>
</dbReference>
<dbReference type="PROSITE" id="PS50835">
    <property type="entry name" value="IG_LIKE"/>
    <property type="match status" value="1"/>
</dbReference>
<evidence type="ECO:0000256" key="1">
    <source>
        <dbReference type="ARBA" id="ARBA00022737"/>
    </source>
</evidence>
<proteinExistence type="predicted"/>
<dbReference type="OrthoDB" id="8197011at2759"/>
<keyword evidence="1" id="KW-0677">Repeat</keyword>
<feature type="region of interest" description="Disordered" evidence="3">
    <location>
        <begin position="129"/>
        <end position="213"/>
    </location>
</feature>
<keyword evidence="6" id="KW-1185">Reference proteome</keyword>
<evidence type="ECO:0000256" key="3">
    <source>
        <dbReference type="SAM" id="MobiDB-lite"/>
    </source>
</evidence>
<accession>A0A8K0NVH9</accession>
<feature type="domain" description="Ig-like" evidence="4">
    <location>
        <begin position="210"/>
        <end position="313"/>
    </location>
</feature>
<dbReference type="PANTHER" id="PTHR47633">
    <property type="entry name" value="IMMUNOGLOBULIN"/>
    <property type="match status" value="1"/>
</dbReference>
<dbReference type="EMBL" id="KZ308161">
    <property type="protein sequence ID" value="KAG8223461.1"/>
    <property type="molecule type" value="Genomic_DNA"/>
</dbReference>
<comment type="caution">
    <text evidence="5">The sequence shown here is derived from an EMBL/GenBank/DDBJ whole genome shotgun (WGS) entry which is preliminary data.</text>
</comment>
<reference evidence="5" key="2">
    <citation type="submission" date="2017-10" db="EMBL/GenBank/DDBJ databases">
        <title>Ladona fulva Genome sequencing and assembly.</title>
        <authorList>
            <person name="Murali S."/>
            <person name="Richards S."/>
            <person name="Bandaranaike D."/>
            <person name="Bellair M."/>
            <person name="Blankenburg K."/>
            <person name="Chao H."/>
            <person name="Dinh H."/>
            <person name="Doddapaneni H."/>
            <person name="Dugan-Rocha S."/>
            <person name="Elkadiri S."/>
            <person name="Gnanaolivu R."/>
            <person name="Hernandez B."/>
            <person name="Skinner E."/>
            <person name="Javaid M."/>
            <person name="Lee S."/>
            <person name="Li M."/>
            <person name="Ming W."/>
            <person name="Munidasa M."/>
            <person name="Muniz J."/>
            <person name="Nguyen L."/>
            <person name="Hughes D."/>
            <person name="Osuji N."/>
            <person name="Pu L.-L."/>
            <person name="Puazo M."/>
            <person name="Qu C."/>
            <person name="Quiroz J."/>
            <person name="Raj R."/>
            <person name="Weissenberger G."/>
            <person name="Xin Y."/>
            <person name="Zou X."/>
            <person name="Han Y."/>
            <person name="Worley K."/>
            <person name="Muzny D."/>
            <person name="Gibbs R."/>
        </authorList>
    </citation>
    <scope>NUCLEOTIDE SEQUENCE</scope>
    <source>
        <strain evidence="5">Sampled in the wild</strain>
    </source>
</reference>
<feature type="compositionally biased region" description="Basic and acidic residues" evidence="3">
    <location>
        <begin position="176"/>
        <end position="193"/>
    </location>
</feature>
<dbReference type="GO" id="GO:0004672">
    <property type="term" value="F:protein kinase activity"/>
    <property type="evidence" value="ECO:0007669"/>
    <property type="project" value="TreeGrafter"/>
</dbReference>
<protein>
    <recommendedName>
        <fullName evidence="4">Ig-like domain-containing protein</fullName>
    </recommendedName>
</protein>
<evidence type="ECO:0000259" key="4">
    <source>
        <dbReference type="PROSITE" id="PS50835"/>
    </source>
</evidence>
<dbReference type="Pfam" id="PF07679">
    <property type="entry name" value="I-set"/>
    <property type="match status" value="2"/>
</dbReference>
<dbReference type="SMART" id="SM00409">
    <property type="entry name" value="IG"/>
    <property type="match status" value="1"/>
</dbReference>
<dbReference type="InterPro" id="IPR013098">
    <property type="entry name" value="Ig_I-set"/>
</dbReference>
<organism evidence="5 6">
    <name type="scientific">Ladona fulva</name>
    <name type="common">Scarce chaser dragonfly</name>
    <name type="synonym">Libellula fulva</name>
    <dbReference type="NCBI Taxonomy" id="123851"/>
    <lineage>
        <taxon>Eukaryota</taxon>
        <taxon>Metazoa</taxon>
        <taxon>Ecdysozoa</taxon>
        <taxon>Arthropoda</taxon>
        <taxon>Hexapoda</taxon>
        <taxon>Insecta</taxon>
        <taxon>Pterygota</taxon>
        <taxon>Palaeoptera</taxon>
        <taxon>Odonata</taxon>
        <taxon>Epiprocta</taxon>
        <taxon>Anisoptera</taxon>
        <taxon>Libelluloidea</taxon>
        <taxon>Libellulidae</taxon>
        <taxon>Ladona</taxon>
    </lineage>
</organism>
<dbReference type="InterPro" id="IPR003599">
    <property type="entry name" value="Ig_sub"/>
</dbReference>